<proteinExistence type="predicted"/>
<dbReference type="OrthoDB" id="9790669at2"/>
<evidence type="ECO:0000256" key="3">
    <source>
        <dbReference type="ARBA" id="ARBA00023015"/>
    </source>
</evidence>
<dbReference type="GO" id="GO:0000160">
    <property type="term" value="P:phosphorelay signal transduction system"/>
    <property type="evidence" value="ECO:0007669"/>
    <property type="project" value="UniProtKB-KW"/>
</dbReference>
<accession>A0A172T3J9</accession>
<dbReference type="EMBL" id="CP011393">
    <property type="protein sequence ID" value="ANE41595.1"/>
    <property type="molecule type" value="Genomic_DNA"/>
</dbReference>
<dbReference type="Gene3D" id="3.40.50.2300">
    <property type="match status" value="1"/>
</dbReference>
<reference evidence="8 11" key="1">
    <citation type="submission" date="2014-08" db="EMBL/GenBank/DDBJ databases">
        <title>Fervidobacterium pennivorans DYC genome.</title>
        <authorList>
            <person name="Wushke S."/>
        </authorList>
    </citation>
    <scope>NUCLEOTIDE SEQUENCE [LARGE SCALE GENOMIC DNA]</scope>
    <source>
        <strain evidence="8 11">DYC</strain>
    </source>
</reference>
<dbReference type="FunFam" id="3.40.50.2300:FF:000001">
    <property type="entry name" value="DNA-binding response regulator PhoB"/>
    <property type="match status" value="1"/>
</dbReference>
<evidence type="ECO:0000256" key="4">
    <source>
        <dbReference type="ARBA" id="ARBA00023125"/>
    </source>
</evidence>
<keyword evidence="2" id="KW-0902">Two-component regulatory system</keyword>
<protein>
    <submittedName>
        <fullName evidence="8">Chemotaxis protein CheY</fullName>
    </submittedName>
    <submittedName>
        <fullName evidence="9">Response regulator</fullName>
    </submittedName>
</protein>
<dbReference type="InterPro" id="IPR001789">
    <property type="entry name" value="Sig_transdc_resp-reg_receiver"/>
</dbReference>
<feature type="modified residue" description="4-aspartylphosphate" evidence="6">
    <location>
        <position position="53"/>
    </location>
</feature>
<dbReference type="SMART" id="SM00448">
    <property type="entry name" value="REC"/>
    <property type="match status" value="1"/>
</dbReference>
<dbReference type="PANTHER" id="PTHR43228:SF1">
    <property type="entry name" value="TWO-COMPONENT RESPONSE REGULATOR ARR22"/>
    <property type="match status" value="1"/>
</dbReference>
<evidence type="ECO:0000313" key="9">
    <source>
        <dbReference type="EMBL" id="HGQ77410.1"/>
    </source>
</evidence>
<evidence type="ECO:0000259" key="7">
    <source>
        <dbReference type="PROSITE" id="PS50110"/>
    </source>
</evidence>
<dbReference type="KEGG" id="fng:JM64_06190"/>
<organism evidence="8 11">
    <name type="scientific">Fervidobacterium pennivorans</name>
    <dbReference type="NCBI Taxonomy" id="93466"/>
    <lineage>
        <taxon>Bacteria</taxon>
        <taxon>Thermotogati</taxon>
        <taxon>Thermotogota</taxon>
        <taxon>Thermotogae</taxon>
        <taxon>Thermotogales</taxon>
        <taxon>Fervidobacteriaceae</taxon>
        <taxon>Fervidobacterium</taxon>
    </lineage>
</organism>
<dbReference type="EMBL" id="DTBH01000126">
    <property type="protein sequence ID" value="HGQ77410.1"/>
    <property type="molecule type" value="Genomic_DNA"/>
</dbReference>
<evidence type="ECO:0000313" key="11">
    <source>
        <dbReference type="Proteomes" id="UP000077096"/>
    </source>
</evidence>
<gene>
    <name evidence="10" type="ORF">ENT72_04855</name>
    <name evidence="9" type="ORF">ENU12_05800</name>
    <name evidence="8" type="ORF">JM64_06190</name>
</gene>
<dbReference type="AlphaFoldDB" id="A0A172T3J9"/>
<keyword evidence="5" id="KW-0804">Transcription</keyword>
<dbReference type="InterPro" id="IPR011006">
    <property type="entry name" value="CheY-like_superfamily"/>
</dbReference>
<dbReference type="SUPFAM" id="SSF52172">
    <property type="entry name" value="CheY-like"/>
    <property type="match status" value="1"/>
</dbReference>
<dbReference type="GO" id="GO:0003677">
    <property type="term" value="F:DNA binding"/>
    <property type="evidence" value="ECO:0007669"/>
    <property type="project" value="UniProtKB-KW"/>
</dbReference>
<dbReference type="Proteomes" id="UP000077096">
    <property type="component" value="Chromosome"/>
</dbReference>
<dbReference type="OMA" id="MHFTKPF"/>
<feature type="domain" description="Response regulatory" evidence="7">
    <location>
        <begin position="4"/>
        <end position="117"/>
    </location>
</feature>
<dbReference type="PROSITE" id="PS50110">
    <property type="entry name" value="RESPONSE_REGULATORY"/>
    <property type="match status" value="1"/>
</dbReference>
<evidence type="ECO:0000313" key="8">
    <source>
        <dbReference type="EMBL" id="ANE41595.1"/>
    </source>
</evidence>
<evidence type="ECO:0000313" key="10">
    <source>
        <dbReference type="EMBL" id="HGU42230.1"/>
    </source>
</evidence>
<evidence type="ECO:0000256" key="6">
    <source>
        <dbReference type="PROSITE-ProRule" id="PRU00169"/>
    </source>
</evidence>
<keyword evidence="4" id="KW-0238">DNA-binding</keyword>
<dbReference type="PANTHER" id="PTHR43228">
    <property type="entry name" value="TWO-COMPONENT RESPONSE REGULATOR"/>
    <property type="match status" value="1"/>
</dbReference>
<reference evidence="9" key="2">
    <citation type="journal article" date="2020" name="mSystems">
        <title>Genome- and Community-Level Interaction Insights into Carbon Utilization and Element Cycling Functions of Hydrothermarchaeota in Hydrothermal Sediment.</title>
        <authorList>
            <person name="Zhou Z."/>
            <person name="Liu Y."/>
            <person name="Xu W."/>
            <person name="Pan J."/>
            <person name="Luo Z.H."/>
            <person name="Li M."/>
        </authorList>
    </citation>
    <scope>NUCLEOTIDE SEQUENCE [LARGE SCALE GENOMIC DNA]</scope>
    <source>
        <strain evidence="10">SpSt-604</strain>
        <strain evidence="9">SpSt-640</strain>
    </source>
</reference>
<evidence type="ECO:0000256" key="1">
    <source>
        <dbReference type="ARBA" id="ARBA00022553"/>
    </source>
</evidence>
<evidence type="ECO:0000256" key="2">
    <source>
        <dbReference type="ARBA" id="ARBA00023012"/>
    </source>
</evidence>
<keyword evidence="1 6" id="KW-0597">Phosphoprotein</keyword>
<keyword evidence="3" id="KW-0805">Transcription regulation</keyword>
<dbReference type="InterPro" id="IPR052048">
    <property type="entry name" value="ST_Response_Regulator"/>
</dbReference>
<dbReference type="PATRIC" id="fig|93466.3.peg.1315"/>
<evidence type="ECO:0000256" key="5">
    <source>
        <dbReference type="ARBA" id="ARBA00023163"/>
    </source>
</evidence>
<dbReference type="CDD" id="cd17554">
    <property type="entry name" value="REC_TrrA-like"/>
    <property type="match status" value="1"/>
</dbReference>
<name>A0A172T3J9_FERPE</name>
<dbReference type="Pfam" id="PF00072">
    <property type="entry name" value="Response_reg"/>
    <property type="match status" value="1"/>
</dbReference>
<sequence>MPKRILVVEDEPNMRLLIAEELMDAGYEVDEAENADEALKKFGEKQYDLVTIDIEMPGSMNGLELAGKLREIRRETKLVLLTAYSHYKSDMASWAADAYIVKSADLTELKEVISRLINM</sequence>
<dbReference type="EMBL" id="DSZT01000155">
    <property type="protein sequence ID" value="HGU42230.1"/>
    <property type="molecule type" value="Genomic_DNA"/>
</dbReference>